<keyword evidence="5 8" id="KW-0472">Membrane</keyword>
<keyword evidence="3 8" id="KW-0812">Transmembrane</keyword>
<dbReference type="GO" id="GO:0022857">
    <property type="term" value="F:transmembrane transporter activity"/>
    <property type="evidence" value="ECO:0007669"/>
    <property type="project" value="TreeGrafter"/>
</dbReference>
<dbReference type="EMBL" id="ACVN02000133">
    <property type="protein sequence ID" value="ERK58625.1"/>
    <property type="molecule type" value="Genomic_DNA"/>
</dbReference>
<evidence type="ECO:0000256" key="7">
    <source>
        <dbReference type="SAM" id="MobiDB-lite"/>
    </source>
</evidence>
<dbReference type="Pfam" id="PF02687">
    <property type="entry name" value="FtsX"/>
    <property type="match status" value="1"/>
</dbReference>
<protein>
    <submittedName>
        <fullName evidence="10">MacB-like periplasmic core domain protein</fullName>
    </submittedName>
</protein>
<dbReference type="AlphaFoldDB" id="U2Q779"/>
<dbReference type="OrthoDB" id="9770036at2"/>
<evidence type="ECO:0000256" key="1">
    <source>
        <dbReference type="ARBA" id="ARBA00004651"/>
    </source>
</evidence>
<evidence type="ECO:0000256" key="8">
    <source>
        <dbReference type="SAM" id="Phobius"/>
    </source>
</evidence>
<dbReference type="Proteomes" id="UP000017052">
    <property type="component" value="Unassembled WGS sequence"/>
</dbReference>
<evidence type="ECO:0000259" key="9">
    <source>
        <dbReference type="Pfam" id="PF02687"/>
    </source>
</evidence>
<feature type="transmembrane region" description="Helical" evidence="8">
    <location>
        <begin position="291"/>
        <end position="315"/>
    </location>
</feature>
<dbReference type="RefSeq" id="WP_021797175.1">
    <property type="nucleotide sequence ID" value="NZ_ACVN02000133.1"/>
</dbReference>
<evidence type="ECO:0000256" key="4">
    <source>
        <dbReference type="ARBA" id="ARBA00022989"/>
    </source>
</evidence>
<evidence type="ECO:0000256" key="6">
    <source>
        <dbReference type="ARBA" id="ARBA00038076"/>
    </source>
</evidence>
<dbReference type="InterPro" id="IPR050250">
    <property type="entry name" value="Macrolide_Exporter_MacB"/>
</dbReference>
<evidence type="ECO:0000313" key="11">
    <source>
        <dbReference type="Proteomes" id="UP000017052"/>
    </source>
</evidence>
<evidence type="ECO:0000256" key="3">
    <source>
        <dbReference type="ARBA" id="ARBA00022692"/>
    </source>
</evidence>
<evidence type="ECO:0000256" key="2">
    <source>
        <dbReference type="ARBA" id="ARBA00022475"/>
    </source>
</evidence>
<sequence>MNPKRRLFIRMVMSSILRRRSRVIVAMLAVAVGATTLSALATISVDVPRQMAREMRSAGANMLLTPAGGAGSFDPAVVDEVASEVPSGELVGAVGIDYEAILVNDLPYVAAGADLDAVHGLNPYWYVDGSWPAGSGQVLVGQDVAEALDAQVGDKVALSMLVAGEQSATPGASGSSTPGSGATNADGKEISNQDVSQAQASTGAQLEATVSGILETGGNEDRFVYLGSDDMSTLTGAAPVCTVAEFSVTAEGGELQSLADRIGADHPQVSADPVARLAQSDEDVLGMLRSLMVIISIIVLALIMIGVSTTMMAVVTERRNEIGLRKALGADDRSIIGEFLGEGVVLGLVGGVVGAAAGFGLAQVISFNVFHRTVEAHVLILIGTVLASILVSTLASLIPVRRAVDVDPAPVLRGE</sequence>
<keyword evidence="11" id="KW-1185">Reference proteome</keyword>
<gene>
    <name evidence="10" type="ORF">HMPREF0682_1476</name>
</gene>
<comment type="subcellular location">
    <subcellularLocation>
        <location evidence="1">Cell membrane</location>
        <topology evidence="1">Multi-pass membrane protein</topology>
    </subcellularLocation>
</comment>
<feature type="domain" description="ABC3 transporter permease C-terminal" evidence="9">
    <location>
        <begin position="294"/>
        <end position="404"/>
    </location>
</feature>
<evidence type="ECO:0000313" key="10">
    <source>
        <dbReference type="EMBL" id="ERK58625.1"/>
    </source>
</evidence>
<organism evidence="10 11">
    <name type="scientific">Propionibacterium acidifaciens F0233</name>
    <dbReference type="NCBI Taxonomy" id="553198"/>
    <lineage>
        <taxon>Bacteria</taxon>
        <taxon>Bacillati</taxon>
        <taxon>Actinomycetota</taxon>
        <taxon>Actinomycetes</taxon>
        <taxon>Propionibacteriales</taxon>
        <taxon>Propionibacteriaceae</taxon>
        <taxon>Propionibacterium</taxon>
    </lineage>
</organism>
<dbReference type="GeneID" id="95360446"/>
<keyword evidence="2" id="KW-1003">Cell membrane</keyword>
<feature type="transmembrane region" description="Helical" evidence="8">
    <location>
        <begin position="377"/>
        <end position="398"/>
    </location>
</feature>
<dbReference type="PANTHER" id="PTHR30572:SF4">
    <property type="entry name" value="ABC TRANSPORTER PERMEASE YTRF"/>
    <property type="match status" value="1"/>
</dbReference>
<feature type="transmembrane region" description="Helical" evidence="8">
    <location>
        <begin position="343"/>
        <end position="365"/>
    </location>
</feature>
<comment type="caution">
    <text evidence="10">The sequence shown here is derived from an EMBL/GenBank/DDBJ whole genome shotgun (WGS) entry which is preliminary data.</text>
</comment>
<dbReference type="PANTHER" id="PTHR30572">
    <property type="entry name" value="MEMBRANE COMPONENT OF TRANSPORTER-RELATED"/>
    <property type="match status" value="1"/>
</dbReference>
<dbReference type="GO" id="GO:0005886">
    <property type="term" value="C:plasma membrane"/>
    <property type="evidence" value="ECO:0007669"/>
    <property type="project" value="UniProtKB-SubCell"/>
</dbReference>
<feature type="compositionally biased region" description="Polar residues" evidence="7">
    <location>
        <begin position="192"/>
        <end position="201"/>
    </location>
</feature>
<accession>U2Q779</accession>
<comment type="similarity">
    <text evidence="6">Belongs to the ABC-4 integral membrane protein family.</text>
</comment>
<feature type="region of interest" description="Disordered" evidence="7">
    <location>
        <begin position="167"/>
        <end position="201"/>
    </location>
</feature>
<dbReference type="InterPro" id="IPR003838">
    <property type="entry name" value="ABC3_permease_C"/>
</dbReference>
<evidence type="ECO:0000256" key="5">
    <source>
        <dbReference type="ARBA" id="ARBA00023136"/>
    </source>
</evidence>
<proteinExistence type="inferred from homology"/>
<feature type="compositionally biased region" description="Low complexity" evidence="7">
    <location>
        <begin position="167"/>
        <end position="183"/>
    </location>
</feature>
<keyword evidence="4 8" id="KW-1133">Transmembrane helix</keyword>
<reference evidence="10" key="1">
    <citation type="submission" date="2013-08" db="EMBL/GenBank/DDBJ databases">
        <authorList>
            <person name="Durkin A.S."/>
            <person name="Haft D.R."/>
            <person name="McCorrison J."/>
            <person name="Torralba M."/>
            <person name="Gillis M."/>
            <person name="Haft D.H."/>
            <person name="Methe B."/>
            <person name="Sutton G."/>
            <person name="Nelson K.E."/>
        </authorList>
    </citation>
    <scope>NUCLEOTIDE SEQUENCE [LARGE SCALE GENOMIC DNA]</scope>
    <source>
        <strain evidence="10">F0233</strain>
    </source>
</reference>
<name>U2Q779_9ACTN</name>